<dbReference type="SUPFAM" id="SSF54427">
    <property type="entry name" value="NTF2-like"/>
    <property type="match status" value="1"/>
</dbReference>
<dbReference type="EMBL" id="UINC01026763">
    <property type="protein sequence ID" value="SVB04796.1"/>
    <property type="molecule type" value="Genomic_DNA"/>
</dbReference>
<reference evidence="1" key="1">
    <citation type="submission" date="2018-05" db="EMBL/GenBank/DDBJ databases">
        <authorList>
            <person name="Lanie J.A."/>
            <person name="Ng W.-L."/>
            <person name="Kazmierczak K.M."/>
            <person name="Andrzejewski T.M."/>
            <person name="Davidsen T.M."/>
            <person name="Wayne K.J."/>
            <person name="Tettelin H."/>
            <person name="Glass J.I."/>
            <person name="Rusch D."/>
            <person name="Podicherti R."/>
            <person name="Tsui H.-C.T."/>
            <person name="Winkler M.E."/>
        </authorList>
    </citation>
    <scope>NUCLEOTIDE SEQUENCE</scope>
</reference>
<proteinExistence type="predicted"/>
<dbReference type="InterPro" id="IPR032710">
    <property type="entry name" value="NTF2-like_dom_sf"/>
</dbReference>
<accession>A0A382ATD6</accession>
<sequence length="248" mass="27347">MAATISVEVHCAARRVAGYYVWESFSDLGARGEIAERIGSRPEARRQRRNVSLVILELVGGEFGSPAVDFNVHVAKLVLVDGLPSEGPVVGQPASPWGIEGYRRVVDFAYSDHADEHSDDIVAAPGPEAAALGVVNAFQDAWNRRDLAGMDAAFHFPHVRIASGRIHFMDQGSRGDDFFEGFIAQTGWDYSLWDYRRAVQSTNDKVHFAVQFSRYRADGTLIGRYPSMWIVALIDGCWGVQARSSFAP</sequence>
<protein>
    <submittedName>
        <fullName evidence="1">Uncharacterized protein</fullName>
    </submittedName>
</protein>
<evidence type="ECO:0000313" key="1">
    <source>
        <dbReference type="EMBL" id="SVB04796.1"/>
    </source>
</evidence>
<organism evidence="1">
    <name type="scientific">marine metagenome</name>
    <dbReference type="NCBI Taxonomy" id="408172"/>
    <lineage>
        <taxon>unclassified sequences</taxon>
        <taxon>metagenomes</taxon>
        <taxon>ecological metagenomes</taxon>
    </lineage>
</organism>
<dbReference type="AlphaFoldDB" id="A0A382ATD6"/>
<gene>
    <name evidence="1" type="ORF">METZ01_LOCUS157650</name>
</gene>
<name>A0A382ATD6_9ZZZZ</name>